<keyword evidence="3" id="KW-1185">Reference proteome</keyword>
<reference evidence="2" key="1">
    <citation type="journal article" date="2020" name="Stud. Mycol.">
        <title>101 Dothideomycetes genomes: a test case for predicting lifestyles and emergence of pathogens.</title>
        <authorList>
            <person name="Haridas S."/>
            <person name="Albert R."/>
            <person name="Binder M."/>
            <person name="Bloem J."/>
            <person name="Labutti K."/>
            <person name="Salamov A."/>
            <person name="Andreopoulos B."/>
            <person name="Baker S."/>
            <person name="Barry K."/>
            <person name="Bills G."/>
            <person name="Bluhm B."/>
            <person name="Cannon C."/>
            <person name="Castanera R."/>
            <person name="Culley D."/>
            <person name="Daum C."/>
            <person name="Ezra D."/>
            <person name="Gonzalez J."/>
            <person name="Henrissat B."/>
            <person name="Kuo A."/>
            <person name="Liang C."/>
            <person name="Lipzen A."/>
            <person name="Lutzoni F."/>
            <person name="Magnuson J."/>
            <person name="Mondo S."/>
            <person name="Nolan M."/>
            <person name="Ohm R."/>
            <person name="Pangilinan J."/>
            <person name="Park H.-J."/>
            <person name="Ramirez L."/>
            <person name="Alfaro M."/>
            <person name="Sun H."/>
            <person name="Tritt A."/>
            <person name="Yoshinaga Y."/>
            <person name="Zwiers L.-H."/>
            <person name="Turgeon B."/>
            <person name="Goodwin S."/>
            <person name="Spatafora J."/>
            <person name="Crous P."/>
            <person name="Grigoriev I."/>
        </authorList>
    </citation>
    <scope>NUCLEOTIDE SEQUENCE</scope>
    <source>
        <strain evidence="2">CBS 207.26</strain>
    </source>
</reference>
<dbReference type="Proteomes" id="UP000800200">
    <property type="component" value="Unassembled WGS sequence"/>
</dbReference>
<keyword evidence="1" id="KW-1133">Transmembrane helix</keyword>
<organism evidence="2 3">
    <name type="scientific">Zopfia rhizophila CBS 207.26</name>
    <dbReference type="NCBI Taxonomy" id="1314779"/>
    <lineage>
        <taxon>Eukaryota</taxon>
        <taxon>Fungi</taxon>
        <taxon>Dikarya</taxon>
        <taxon>Ascomycota</taxon>
        <taxon>Pezizomycotina</taxon>
        <taxon>Dothideomycetes</taxon>
        <taxon>Dothideomycetes incertae sedis</taxon>
        <taxon>Zopfiaceae</taxon>
        <taxon>Zopfia</taxon>
    </lineage>
</organism>
<gene>
    <name evidence="2" type="ORF">K469DRAFT_692896</name>
</gene>
<name>A0A6A6DN07_9PEZI</name>
<evidence type="ECO:0000256" key="1">
    <source>
        <dbReference type="SAM" id="Phobius"/>
    </source>
</evidence>
<keyword evidence="1" id="KW-0472">Membrane</keyword>
<evidence type="ECO:0008006" key="4">
    <source>
        <dbReference type="Google" id="ProtNLM"/>
    </source>
</evidence>
<evidence type="ECO:0000313" key="3">
    <source>
        <dbReference type="Proteomes" id="UP000800200"/>
    </source>
</evidence>
<dbReference type="AlphaFoldDB" id="A0A6A6DN07"/>
<evidence type="ECO:0000313" key="2">
    <source>
        <dbReference type="EMBL" id="KAF2180383.1"/>
    </source>
</evidence>
<keyword evidence="1" id="KW-0812">Transmembrane</keyword>
<dbReference type="EMBL" id="ML994658">
    <property type="protein sequence ID" value="KAF2180383.1"/>
    <property type="molecule type" value="Genomic_DNA"/>
</dbReference>
<sequence length="253" mass="28495">MPVTSSQFPESNHENVFMLQCFLTIRAYTVNAVMGVLGAVASVLTVLEVAIKVTRLFEKINNAPAEVKALANEVGNIYQIANRIILLNNSGYRNSLGLLGDDESSTSIKKIIGNLQNHVTRLDTVVAGILGRRKQNRDGQIHVNRLNLLNSRCRGTGEGSMNFNYVFPSWAFQRALCFSYTWDTLNGMDGQLAFRIPRILHLDDTNSIYAILRTSSVPQLQMYMERRKIRPFDLDDRGRSLAHTAAWAQNYKQ</sequence>
<feature type="transmembrane region" description="Helical" evidence="1">
    <location>
        <begin position="28"/>
        <end position="51"/>
    </location>
</feature>
<accession>A0A6A6DN07</accession>
<protein>
    <recommendedName>
        <fullName evidence="4">Fungal N-terminal domain-containing protein</fullName>
    </recommendedName>
</protein>
<proteinExistence type="predicted"/>